<name>A0ABR7F0W0_9FIRM</name>
<protein>
    <recommendedName>
        <fullName evidence="3">Fibronectin type-III domain-containing protein</fullName>
    </recommendedName>
</protein>
<dbReference type="EMBL" id="JACOOZ010000003">
    <property type="protein sequence ID" value="MBC5667241.1"/>
    <property type="molecule type" value="Genomic_DNA"/>
</dbReference>
<dbReference type="InterPro" id="IPR059186">
    <property type="entry name" value="SACTE_4363"/>
</dbReference>
<dbReference type="Proteomes" id="UP000597877">
    <property type="component" value="Unassembled WGS sequence"/>
</dbReference>
<keyword evidence="2" id="KW-1185">Reference proteome</keyword>
<dbReference type="Gene3D" id="2.60.40.10">
    <property type="entry name" value="Immunoglobulins"/>
    <property type="match status" value="1"/>
</dbReference>
<comment type="caution">
    <text evidence="1">The sequence shown here is derived from an EMBL/GenBank/DDBJ whole genome shotgun (WGS) entry which is preliminary data.</text>
</comment>
<evidence type="ECO:0000313" key="1">
    <source>
        <dbReference type="EMBL" id="MBC5667241.1"/>
    </source>
</evidence>
<accession>A0ABR7F0W0</accession>
<reference evidence="1 2" key="1">
    <citation type="submission" date="2020-08" db="EMBL/GenBank/DDBJ databases">
        <title>Genome public.</title>
        <authorList>
            <person name="Liu C."/>
            <person name="Sun Q."/>
        </authorList>
    </citation>
    <scope>NUCLEOTIDE SEQUENCE [LARGE SCALE GENOMIC DNA]</scope>
    <source>
        <strain evidence="1 2">BX4</strain>
    </source>
</reference>
<proteinExistence type="predicted"/>
<dbReference type="InterPro" id="IPR013783">
    <property type="entry name" value="Ig-like_fold"/>
</dbReference>
<gene>
    <name evidence="1" type="ORF">H8S00_04485</name>
</gene>
<evidence type="ECO:0000313" key="2">
    <source>
        <dbReference type="Proteomes" id="UP000597877"/>
    </source>
</evidence>
<organism evidence="1 2">
    <name type="scientific">Eubacterium segne</name>
    <dbReference type="NCBI Taxonomy" id="2763045"/>
    <lineage>
        <taxon>Bacteria</taxon>
        <taxon>Bacillati</taxon>
        <taxon>Bacillota</taxon>
        <taxon>Clostridia</taxon>
        <taxon>Eubacteriales</taxon>
        <taxon>Eubacteriaceae</taxon>
        <taxon>Eubacterium</taxon>
    </lineage>
</organism>
<dbReference type="RefSeq" id="WP_186840044.1">
    <property type="nucleotide sequence ID" value="NZ_JACOOZ010000003.1"/>
</dbReference>
<dbReference type="CDD" id="cd23669">
    <property type="entry name" value="GH55_SacteLam55A-like"/>
    <property type="match status" value="1"/>
</dbReference>
<sequence>MKGIKRSILSLMLVLALVVSGVSVMPVKALELNANPITNLKFVENSNGSCTITWDKLSGGSYNIYKAKSRYAKYSKVATVSDSAYTDTDYNGEYYKVSYVSDKEYELSTPISYEIQTFGLNTNIFEPTDSTSEIQSCINNIYKKTEAGQFISDRNALMFAPGNYSKDINVEVGFYTQVAGLGISPKNTVIGNINCKAEWMKGKKYDGSVNYNALCNFWRSVENLTTTANSTMWAVSQATSMRRMNIKGNLDLHHQGGYASGGFLADTKVAGRKYTYKDQKTGKQIDTEAGISAGSQQQWISRNTEMNRWDGSVWNYVFVGCSVASLYDKTNISNGPNGEWPYLSYTKVSETPECQEKPFLMKNDDGKYGVYVPAVRKNSTGVSWANENEGEFIDLDRFYVAKPSDSATKINDELKTGKNLILTPGIYNLSQAINITNENTIVLGLGYATLEPVNGNQCMTVSNVGGVKIAGVLFDAGAKKSSALLTVGTSGDKTSHKDNPILLSDTFYRVGGADSNPGKVTTCVIINSSDVIGDNFWVWRADHGAGVGWNKNTADTGVIINGDNVTTYGLMVEHFQKYQTIWNGNGGKCYMYQSELPYDITSQNVWNAKGSYGYTDYKVSSNVKTHEAYGIGIYSCYQAATCFLKSAVECPDTPGVKFTNVCTYSLSGNGGIDYAINKSGYGVYTSSEMCKIMSYSNGKAVCDKTGTKAKKSIWSTSINVATNSLTYTGKAIKRKVTVKYRGITLREGTDYTVTYKNNKDIGTSKIIINGIGNFRESDYVTFKIVPGKTKITKKKATKKKVNIQFAKVKGAKGYQVVYSTNKKFKGKTVKNIKKTKLTFKRKNNSTYYVKVRALKKVGRKTYYGSYCKTVKIK</sequence>
<evidence type="ECO:0008006" key="3">
    <source>
        <dbReference type="Google" id="ProtNLM"/>
    </source>
</evidence>